<dbReference type="Gene3D" id="3.60.21.10">
    <property type="match status" value="1"/>
</dbReference>
<dbReference type="OMA" id="HTPPYGI"/>
<protein>
    <recommendedName>
        <fullName evidence="1">Calcineurin-like phosphoesterase domain-containing protein</fullName>
    </recommendedName>
</protein>
<dbReference type="PANTHER" id="PTHR12905">
    <property type="entry name" value="METALLOPHOSPHOESTERASE"/>
    <property type="match status" value="1"/>
</dbReference>
<evidence type="ECO:0000259" key="1">
    <source>
        <dbReference type="Pfam" id="PF00149"/>
    </source>
</evidence>
<dbReference type="GO" id="GO:0016787">
    <property type="term" value="F:hydrolase activity"/>
    <property type="evidence" value="ECO:0007669"/>
    <property type="project" value="InterPro"/>
</dbReference>
<dbReference type="EMBL" id="OVEO01000014">
    <property type="protein sequence ID" value="SPR00377.1"/>
    <property type="molecule type" value="Genomic_DNA"/>
</dbReference>
<geneLocation type="mitochondrion" evidence="3"/>
<reference evidence="2 4" key="1">
    <citation type="submission" date="2015-02" db="EMBL/GenBank/DDBJ databases">
        <authorList>
            <person name="Chooi Y.-H."/>
        </authorList>
    </citation>
    <scope>NUCLEOTIDE SEQUENCE [LARGE SCALE GENOMIC DNA]</scope>
    <source>
        <strain evidence="2">E3</strain>
    </source>
</reference>
<dbReference type="InterPro" id="IPR004843">
    <property type="entry name" value="Calcineurin-like_PHP"/>
</dbReference>
<dbReference type="EMBL" id="CDSF01000024">
    <property type="protein sequence ID" value="CEO95502.1"/>
    <property type="molecule type" value="Genomic_DNA"/>
</dbReference>
<organism evidence="2 4">
    <name type="scientific">Plasmodiophora brassicae</name>
    <name type="common">Clubroot disease agent</name>
    <dbReference type="NCBI Taxonomy" id="37360"/>
    <lineage>
        <taxon>Eukaryota</taxon>
        <taxon>Sar</taxon>
        <taxon>Rhizaria</taxon>
        <taxon>Endomyxa</taxon>
        <taxon>Phytomyxea</taxon>
        <taxon>Plasmodiophorida</taxon>
        <taxon>Plasmodiophoridae</taxon>
        <taxon>Plasmodiophora</taxon>
    </lineage>
</organism>
<keyword evidence="3" id="KW-0496">Mitochondrion</keyword>
<feature type="domain" description="Calcineurin-like phosphoesterase" evidence="1">
    <location>
        <begin position="52"/>
        <end position="209"/>
    </location>
</feature>
<evidence type="ECO:0000313" key="3">
    <source>
        <dbReference type="EMBL" id="SPR00377.1"/>
    </source>
</evidence>
<evidence type="ECO:0000313" key="4">
    <source>
        <dbReference type="Proteomes" id="UP000039324"/>
    </source>
</evidence>
<evidence type="ECO:0000313" key="2">
    <source>
        <dbReference type="EMBL" id="CEO95502.1"/>
    </source>
</evidence>
<dbReference type="Proteomes" id="UP000039324">
    <property type="component" value="Unassembled WGS sequence"/>
</dbReference>
<dbReference type="InterPro" id="IPR051693">
    <property type="entry name" value="UPF0046_metallophosphoest"/>
</dbReference>
<sequence>MSMPADGLAPAIVYVARESTVWQWPLVEMLRYWVSPWSSPSSPFRRRLSGKTVVCVSDTHGHHRSLDVPDGDILIHAGDYTLFGDRDGAVDFNAWLGDIRNRFKAIVVVQGNHEYNAEWKREAASILSNATLLRDECVTVDGIVMYGCEFSWACRGRNPYHDQIPADVDIIVTHCPARGYGDGNHGCPSMLARVEQLRPGLVVSGHVHGGRSVQQGRSQSLRGTTFVNAATVESHHRLTKQPVVVRFP</sequence>
<dbReference type="AlphaFoldDB" id="A0A0G4IK54"/>
<dbReference type="SUPFAM" id="SSF56300">
    <property type="entry name" value="Metallo-dependent phosphatases"/>
    <property type="match status" value="1"/>
</dbReference>
<dbReference type="Pfam" id="PF00149">
    <property type="entry name" value="Metallophos"/>
    <property type="match status" value="1"/>
</dbReference>
<dbReference type="Proteomes" id="UP000290189">
    <property type="component" value="Unassembled WGS sequence"/>
</dbReference>
<dbReference type="PANTHER" id="PTHR12905:SF0">
    <property type="entry name" value="CALCINEURIN-LIKE PHOSPHOESTERASE DOMAIN-CONTAINING PROTEIN"/>
    <property type="match status" value="1"/>
</dbReference>
<accession>A0A0G4IK54</accession>
<proteinExistence type="predicted"/>
<evidence type="ECO:0000313" key="5">
    <source>
        <dbReference type="Proteomes" id="UP000290189"/>
    </source>
</evidence>
<name>A0A0G4IK54_PLABS</name>
<dbReference type="CDD" id="cd07379">
    <property type="entry name" value="MPP_239FB"/>
    <property type="match status" value="1"/>
</dbReference>
<dbReference type="OrthoDB" id="630188at2759"/>
<gene>
    <name evidence="2" type="ORF">PBRA_004228</name>
    <name evidence="3" type="ORF">PLBR_LOCUS7592</name>
</gene>
<reference evidence="3 5" key="2">
    <citation type="submission" date="2018-03" db="EMBL/GenBank/DDBJ databases">
        <authorList>
            <person name="Fogelqvist J."/>
        </authorList>
    </citation>
    <scope>NUCLEOTIDE SEQUENCE [LARGE SCALE GENOMIC DNA]</scope>
</reference>
<dbReference type="InterPro" id="IPR029052">
    <property type="entry name" value="Metallo-depent_PP-like"/>
</dbReference>
<keyword evidence="4" id="KW-1185">Reference proteome</keyword>